<accession>A0ACC3NSX9</accession>
<comment type="caution">
    <text evidence="1">The sequence shown here is derived from an EMBL/GenBank/DDBJ whole genome shotgun (WGS) entry which is preliminary data.</text>
</comment>
<keyword evidence="2" id="KW-1185">Reference proteome</keyword>
<gene>
    <name evidence="1" type="primary">EFM7_1</name>
    <name evidence="1" type="ORF">LTR37_002508</name>
</gene>
<proteinExistence type="predicted"/>
<keyword evidence="1" id="KW-0489">Methyltransferase</keyword>
<evidence type="ECO:0000313" key="2">
    <source>
        <dbReference type="Proteomes" id="UP001281147"/>
    </source>
</evidence>
<evidence type="ECO:0000313" key="1">
    <source>
        <dbReference type="EMBL" id="KAK3722516.1"/>
    </source>
</evidence>
<name>A0ACC3NSX9_9PEZI</name>
<keyword evidence="1" id="KW-0808">Transferase</keyword>
<dbReference type="Proteomes" id="UP001281147">
    <property type="component" value="Unassembled WGS sequence"/>
</dbReference>
<sequence>MVDVDDGSEDGALGMFEEPEGYYKPEKQPTTVLHTTLSGQELTLRLIGLSPLWGHLLWNAGRTVADYLERNASNLIKAETVLELGAGAGLPSLICAINGARQVVVTDYPEADLIDNLRHNIATCHQLSSPSNICAEGYLWGAPVSDLTSHLPATEQSQGFDLLILADLLFNHSEHSKLISTVQQTLKRSPNSQALVFFTPYRPWLLQKDLAFFDLARESGFIVEQIFEHVLEKVMFEEDPGDEVLRRTVFGYKITWASN</sequence>
<dbReference type="EC" id="2.1.1.1" evidence="1"/>
<reference evidence="1" key="1">
    <citation type="submission" date="2023-07" db="EMBL/GenBank/DDBJ databases">
        <title>Black Yeasts Isolated from many extreme environments.</title>
        <authorList>
            <person name="Coleine C."/>
            <person name="Stajich J.E."/>
            <person name="Selbmann L."/>
        </authorList>
    </citation>
    <scope>NUCLEOTIDE SEQUENCE</scope>
    <source>
        <strain evidence="1">CCFEE 5714</strain>
    </source>
</reference>
<protein>
    <submittedName>
        <fullName evidence="1">Protein N-terminal and lysine N-methyltransferase efm7</fullName>
        <ecNumber evidence="1">2.1.1.1</ecNumber>
    </submittedName>
</protein>
<dbReference type="EMBL" id="JAUTXU010000013">
    <property type="protein sequence ID" value="KAK3722516.1"/>
    <property type="molecule type" value="Genomic_DNA"/>
</dbReference>
<organism evidence="1 2">
    <name type="scientific">Vermiconidia calcicola</name>
    <dbReference type="NCBI Taxonomy" id="1690605"/>
    <lineage>
        <taxon>Eukaryota</taxon>
        <taxon>Fungi</taxon>
        <taxon>Dikarya</taxon>
        <taxon>Ascomycota</taxon>
        <taxon>Pezizomycotina</taxon>
        <taxon>Dothideomycetes</taxon>
        <taxon>Dothideomycetidae</taxon>
        <taxon>Mycosphaerellales</taxon>
        <taxon>Extremaceae</taxon>
        <taxon>Vermiconidia</taxon>
    </lineage>
</organism>